<feature type="signal peptide" evidence="1">
    <location>
        <begin position="1"/>
        <end position="19"/>
    </location>
</feature>
<evidence type="ECO:0000313" key="3">
    <source>
        <dbReference type="Proteomes" id="UP000704068"/>
    </source>
</evidence>
<comment type="caution">
    <text evidence="2">The sequence shown here is derived from an EMBL/GenBank/DDBJ whole genome shotgun (WGS) entry which is preliminary data.</text>
</comment>
<dbReference type="RefSeq" id="WP_303764729.1">
    <property type="nucleotide sequence ID" value="NZ_JABZGR010000045.1"/>
</dbReference>
<keyword evidence="1" id="KW-0732">Signal</keyword>
<evidence type="ECO:0008006" key="4">
    <source>
        <dbReference type="Google" id="ProtNLM"/>
    </source>
</evidence>
<reference evidence="2" key="1">
    <citation type="submission" date="2020-04" db="EMBL/GenBank/DDBJ databases">
        <title>Deep metagenomics examines the oral microbiome during advanced dental caries in children, revealing novel taxa and co-occurrences with host molecules.</title>
        <authorList>
            <person name="Baker J.L."/>
            <person name="Morton J.T."/>
            <person name="Dinis M."/>
            <person name="Alvarez R."/>
            <person name="Tran N.C."/>
            <person name="Knight R."/>
            <person name="Edlund A."/>
        </authorList>
    </citation>
    <scope>NUCLEOTIDE SEQUENCE</scope>
    <source>
        <strain evidence="2">JCVI_34_bin.1</strain>
    </source>
</reference>
<evidence type="ECO:0000313" key="2">
    <source>
        <dbReference type="EMBL" id="MBF0971166.1"/>
    </source>
</evidence>
<proteinExistence type="predicted"/>
<gene>
    <name evidence="2" type="ORF">HXK21_09070</name>
</gene>
<dbReference type="AlphaFoldDB" id="A0A929RYS1"/>
<accession>A0A929RYS1</accession>
<dbReference type="EMBL" id="JABZGR010000045">
    <property type="protein sequence ID" value="MBF0971166.1"/>
    <property type="molecule type" value="Genomic_DNA"/>
</dbReference>
<organism evidence="2 3">
    <name type="scientific">Alloprevotella tannerae</name>
    <dbReference type="NCBI Taxonomy" id="76122"/>
    <lineage>
        <taxon>Bacteria</taxon>
        <taxon>Pseudomonadati</taxon>
        <taxon>Bacteroidota</taxon>
        <taxon>Bacteroidia</taxon>
        <taxon>Bacteroidales</taxon>
        <taxon>Prevotellaceae</taxon>
        <taxon>Alloprevotella</taxon>
    </lineage>
</organism>
<feature type="chain" id="PRO_5037230538" description="DKNYY family protein" evidence="1">
    <location>
        <begin position="20"/>
        <end position="271"/>
    </location>
</feature>
<sequence>MKNVLLIIALALFGFRAAAQQYRPFVEEGKTWRVASLIPLNDDPTYPVEHEYYFMKGDTIVAGKTWKKVYHTSSSKFDFLVREENKRVYYAPYPGREELMYDFNVAVGDTVAYRDIREFYNGDTAENYERQCRNWDSVAVVATNEVIENTGHAYRSYNLYREWTYNYDDPEDYNKSVEIGYAREAWIECLGSTGNAFEHAITTTWLIGSRQYVLEECSVGDEILYHHDLSGITAPKLDATDKAAVYDLSGRRLQAIPQRGVYIVNGKKYVR</sequence>
<name>A0A929RYS1_9BACT</name>
<protein>
    <recommendedName>
        <fullName evidence="4">DKNYY family protein</fullName>
    </recommendedName>
</protein>
<dbReference type="Proteomes" id="UP000704068">
    <property type="component" value="Unassembled WGS sequence"/>
</dbReference>
<evidence type="ECO:0000256" key="1">
    <source>
        <dbReference type="SAM" id="SignalP"/>
    </source>
</evidence>